<name>A0A834JD53_VESVU</name>
<evidence type="ECO:0000313" key="1">
    <source>
        <dbReference type="EMBL" id="KAF7386018.1"/>
    </source>
</evidence>
<gene>
    <name evidence="1" type="ORF">HZH66_011860</name>
</gene>
<dbReference type="Proteomes" id="UP000614350">
    <property type="component" value="Unassembled WGS sequence"/>
</dbReference>
<comment type="caution">
    <text evidence="1">The sequence shown here is derived from an EMBL/GenBank/DDBJ whole genome shotgun (WGS) entry which is preliminary data.</text>
</comment>
<reference evidence="1" key="1">
    <citation type="journal article" date="2020" name="G3 (Bethesda)">
        <title>High-Quality Assemblies for Three Invasive Social Wasps from the &lt;i&gt;Vespula&lt;/i&gt; Genus.</title>
        <authorList>
            <person name="Harrop T.W.R."/>
            <person name="Guhlin J."/>
            <person name="McLaughlin G.M."/>
            <person name="Permina E."/>
            <person name="Stockwell P."/>
            <person name="Gilligan J."/>
            <person name="Le Lec M.F."/>
            <person name="Gruber M.A.M."/>
            <person name="Quinn O."/>
            <person name="Lovegrove M."/>
            <person name="Duncan E.J."/>
            <person name="Remnant E.J."/>
            <person name="Van Eeckhoven J."/>
            <person name="Graham B."/>
            <person name="Knapp R.A."/>
            <person name="Langford K.W."/>
            <person name="Kronenberg Z."/>
            <person name="Press M.O."/>
            <person name="Eacker S.M."/>
            <person name="Wilson-Rankin E.E."/>
            <person name="Purcell J."/>
            <person name="Lester P.J."/>
            <person name="Dearden P.K."/>
        </authorList>
    </citation>
    <scope>NUCLEOTIDE SEQUENCE</scope>
    <source>
        <strain evidence="1">Marl-1</strain>
    </source>
</reference>
<accession>A0A834JD53</accession>
<protein>
    <submittedName>
        <fullName evidence="1">Uncharacterized protein</fullName>
    </submittedName>
</protein>
<sequence length="200" mass="21566">MLREDDTANGYNTILNHKAAGRPNEVKESLLNPIFGSGPWSNAGVTAAIAVVASTVAVATVVVVVATGTTAATAPTAVVVAVVGISSKFEGVQVPRSRLSRNARALTATTDRVHKLTLVSALTLQLPCANVGLRGIQRVNLHCSMLESQNYGIVYRRTTTTTTTTRMTTTMMMMMMMMMMTIDNEDNDNDDDHDQFFLIL</sequence>
<proteinExistence type="predicted"/>
<keyword evidence="2" id="KW-1185">Reference proteome</keyword>
<dbReference type="EMBL" id="JACSEA010000014">
    <property type="protein sequence ID" value="KAF7386018.1"/>
    <property type="molecule type" value="Genomic_DNA"/>
</dbReference>
<organism evidence="1 2">
    <name type="scientific">Vespula vulgaris</name>
    <name type="common">Yellow jacket</name>
    <name type="synonym">Wasp</name>
    <dbReference type="NCBI Taxonomy" id="7454"/>
    <lineage>
        <taxon>Eukaryota</taxon>
        <taxon>Metazoa</taxon>
        <taxon>Ecdysozoa</taxon>
        <taxon>Arthropoda</taxon>
        <taxon>Hexapoda</taxon>
        <taxon>Insecta</taxon>
        <taxon>Pterygota</taxon>
        <taxon>Neoptera</taxon>
        <taxon>Endopterygota</taxon>
        <taxon>Hymenoptera</taxon>
        <taxon>Apocrita</taxon>
        <taxon>Aculeata</taxon>
        <taxon>Vespoidea</taxon>
        <taxon>Vespidae</taxon>
        <taxon>Vespinae</taxon>
        <taxon>Vespula</taxon>
    </lineage>
</organism>
<evidence type="ECO:0000313" key="2">
    <source>
        <dbReference type="Proteomes" id="UP000614350"/>
    </source>
</evidence>
<dbReference type="AlphaFoldDB" id="A0A834JD53"/>